<keyword evidence="2" id="KW-1133">Transmembrane helix</keyword>
<keyword evidence="5" id="KW-1185">Reference proteome</keyword>
<proteinExistence type="predicted"/>
<evidence type="ECO:0000256" key="1">
    <source>
        <dbReference type="SAM" id="MobiDB-lite"/>
    </source>
</evidence>
<evidence type="ECO:0000256" key="2">
    <source>
        <dbReference type="SAM" id="Phobius"/>
    </source>
</evidence>
<name>A0ABQ9X4J4_9EUKA</name>
<accession>A0ABQ9X4J4</accession>
<sequence length="2207" mass="241199">MILLATCELGEGIEHAKLTLEGWQIPQGTYTVTIKEVDGFSLPVTFSSSGNVTSEPSPFLLFGKDHVLEPETTYTLSTVVNSDSDLITLDPWTIRFTTPRLSGRIESIKPISFTNEKKKVIKVTLEGFELIAGGGSVVVKISETENRTFTPTFTGTEEGAFEVVVFAHDDREPELIFGTTYTIVAVTDMNGAILLRPKDFTFQVPNEPLRLVSASTIDATVENITSVRFLGRAFTEKANIGLTLKGTPPTGSSLTSHTPTVTISASSDTEASLELTLYPFDLNDVNQLRFGFSYSVTAMDGNGVVEPTAVFTIPVEPARIVAVKNTLDSTGNYTEIVIVGRMMEPGTYTVELNDSSSTTFEVVFGTSDENEKIQRDSQAGKVEVFGTEARLVFGQKYQIVSVNRKDSNADAILIDGRFDTFTIPDEPTRLMEFVIDGYDESQKKVNFVMTGRVLDEEATYKVELTASPEVNHTIEMTYKSSGKWEGSATLYPSTEPELVYGTTYTVSSFRKGAETDELLRNALAAIKIMDEPARLVSTSKVNVGENGTTVTLTSRALSASSQYLIKVVGEPTTPSESNEEHSTTLKMKPSSATSNTLSVSLYPDAELKYGYTYSVEEMKITGALSSILIEKLDCVFSTPIEPTRLVEFNVSGYDIVMKKVDFVMTGRVLEEGATYEIGLSVSSTLKHTIEMKYNTTSDKWEGSATLYPSTSAELVYGETYTVSSFRKAATSTELLREELDDITIDDEPARLVSTSTVNGDNATTLTLTSRSLSTVKEYSMKVVGEPTVPSGSNEAHTTTIIFTPSSATSNTLSLSLYSFPGELLYGHTYSVEEMKITGASSSILIEKLDCVFSTPTEPTRLVKFTEGGYDDEKKTIGFVMTGRVLDEEATYKVELSASATENHTIEMKYNTTSDEWEGSAVLYPSSDAELVYGTTYTVSSFRKGTDLTELLRDAQTPIKIMDEPARLVSTSYVVISRKNGIELTLTSRSLSTGSQYSMKVVGTPTTPSESNEEHTPTITFSASSTTENKMTLTLYPLQDANLKYGHSYSVDWMNRTNDSSSVLIEKLNCVFSTPEEPPHLNTLETNIQYSEKDTKGTVVLSGVKMTNGPFTVSLSVNGSNAFPASFQATFKSNGENGEATFTLFPTASSDLKYDTTYSVIGVKDKSLNDVLFNSDLSFTTMKEPARLTSVGESADVTLENLKQKLTFPLVGIKLDNGPYTLVFASDDGKKTGKAMGTMSDGVSGKGESVVFSLTPTDIELGWNTKYDLQEVLDKDQKSVHFVDGLTVTTPAEPKRILSFSSLLDPTCTIAHVVVVGHALSNSPITLKFVEDTDSLTITPTLSSSDSVTKWTFDLALSDWTLSLGKAIALETANGTEVVVHPTATLKIPKPPRLTKVKPDLKGIGTLVSLSLEGVDLPIDRQFNLRLEGVTDPIPVVFSSATEGHTKLDVPIGWPGFPQFSGSHKILSLSVDETLETVLLDLAKVDFPAKLDSIEVFVNESSNTDHLFCGTKSKPCSSFETGWEIVSTLEFSEASILTVSKVTLSRPIAIVDGMSVLISNGSNTKPTITIPSSSTLDSDSTLIVMTSATVQLENVNFEILVESEDFRLVSSSSSTTLKINMCHFTGTSSSLSQSQNDANLTQSSLDVCSWSTGLFCLVDTDTEIDNSRFSQLIQGALNVRGGIADIDTSTFNDNYAGHVLFHSMRHNLHCSDEGKVVIGSLSGGDGSSEHPSAWMAMNNCSMSGSDSHSEAPFFIPTLDKTSKTNFLKKTKTFEISIVGTTLIPCGLSLEVFELDKQNEGNHTAFPLSIDFAITFTETSIELSIPQSFFSPLQEALEWKGRLVYGQNQKTQTSFLIQANSAERRAQMVKENMKWWLPLVIALALLLLFFFILVFVLWRRRHNKQKQTQLKESQSRELDQDLEIVEKYEPIDSLGPDLVASTNRPLNKDGVGAVEPSDVDPTMKTNIEIGGQLFWTDAMACDDKCQIVNAVQGITLFERLHGKDQPSMKISEIGGSIVKGVTQLVKSHPTSDALKQLNPHQIVLDRVNHVFFLLNFQNDATLSGNVTSPEKTRNDGKRWQAPEQAHTEVGTAASQKDSEAQKPLNLEKMSVFRLGLILLEIETGSVPFAEQDAVNASRQLCSGILPPMERVSEDVREVIEKCLSIDPTKRPTLSELEEFIVSLSKPVVKQTSPHSHIPLGNDKTVVFSY</sequence>
<organism evidence="4 5">
    <name type="scientific">Blattamonas nauphoetae</name>
    <dbReference type="NCBI Taxonomy" id="2049346"/>
    <lineage>
        <taxon>Eukaryota</taxon>
        <taxon>Metamonada</taxon>
        <taxon>Preaxostyla</taxon>
        <taxon>Oxymonadida</taxon>
        <taxon>Blattamonas</taxon>
    </lineage>
</organism>
<evidence type="ECO:0000259" key="3">
    <source>
        <dbReference type="PROSITE" id="PS50011"/>
    </source>
</evidence>
<feature type="region of interest" description="Disordered" evidence="1">
    <location>
        <begin position="2061"/>
        <end position="2099"/>
    </location>
</feature>
<dbReference type="EMBL" id="JARBJD010000221">
    <property type="protein sequence ID" value="KAK2946696.1"/>
    <property type="molecule type" value="Genomic_DNA"/>
</dbReference>
<dbReference type="InterPro" id="IPR011009">
    <property type="entry name" value="Kinase-like_dom_sf"/>
</dbReference>
<feature type="domain" description="Protein kinase" evidence="3">
    <location>
        <begin position="1832"/>
        <end position="2178"/>
    </location>
</feature>
<protein>
    <recommendedName>
        <fullName evidence="3">Protein kinase domain-containing protein</fullName>
    </recommendedName>
</protein>
<feature type="region of interest" description="Disordered" evidence="1">
    <location>
        <begin position="570"/>
        <end position="591"/>
    </location>
</feature>
<feature type="compositionally biased region" description="Basic and acidic residues" evidence="1">
    <location>
        <begin position="2068"/>
        <end position="2078"/>
    </location>
</feature>
<dbReference type="InterPro" id="IPR000719">
    <property type="entry name" value="Prot_kinase_dom"/>
</dbReference>
<evidence type="ECO:0000313" key="5">
    <source>
        <dbReference type="Proteomes" id="UP001281761"/>
    </source>
</evidence>
<feature type="transmembrane region" description="Helical" evidence="2">
    <location>
        <begin position="1873"/>
        <end position="1896"/>
    </location>
</feature>
<dbReference type="PROSITE" id="PS50011">
    <property type="entry name" value="PROTEIN_KINASE_DOM"/>
    <property type="match status" value="1"/>
</dbReference>
<dbReference type="Gene3D" id="1.10.510.10">
    <property type="entry name" value="Transferase(Phosphotransferase) domain 1"/>
    <property type="match status" value="1"/>
</dbReference>
<reference evidence="4 5" key="1">
    <citation type="journal article" date="2022" name="bioRxiv">
        <title>Genomics of Preaxostyla Flagellates Illuminates Evolutionary Transitions and the Path Towards Mitochondrial Loss.</title>
        <authorList>
            <person name="Novak L.V.F."/>
            <person name="Treitli S.C."/>
            <person name="Pyrih J."/>
            <person name="Halakuc P."/>
            <person name="Pipaliya S.V."/>
            <person name="Vacek V."/>
            <person name="Brzon O."/>
            <person name="Soukal P."/>
            <person name="Eme L."/>
            <person name="Dacks J.B."/>
            <person name="Karnkowska A."/>
            <person name="Elias M."/>
            <person name="Hampl V."/>
        </authorList>
    </citation>
    <scope>NUCLEOTIDE SEQUENCE [LARGE SCALE GENOMIC DNA]</scope>
    <source>
        <strain evidence="4">NAU3</strain>
        <tissue evidence="4">Gut</tissue>
    </source>
</reference>
<gene>
    <name evidence="4" type="ORF">BLNAU_18368</name>
</gene>
<keyword evidence="2" id="KW-0812">Transmembrane</keyword>
<keyword evidence="2" id="KW-0472">Membrane</keyword>
<evidence type="ECO:0000313" key="4">
    <source>
        <dbReference type="EMBL" id="KAK2946696.1"/>
    </source>
</evidence>
<comment type="caution">
    <text evidence="4">The sequence shown here is derived from an EMBL/GenBank/DDBJ whole genome shotgun (WGS) entry which is preliminary data.</text>
</comment>
<dbReference type="Proteomes" id="UP001281761">
    <property type="component" value="Unassembled WGS sequence"/>
</dbReference>
<dbReference type="SUPFAM" id="SSF56112">
    <property type="entry name" value="Protein kinase-like (PK-like)"/>
    <property type="match status" value="1"/>
</dbReference>